<evidence type="ECO:0000313" key="1">
    <source>
        <dbReference type="EnsemblProtists" id="EOD27033"/>
    </source>
</evidence>
<dbReference type="KEGG" id="ehx:EMIHUDRAFT_236117"/>
<dbReference type="Proteomes" id="UP000013827">
    <property type="component" value="Unassembled WGS sequence"/>
</dbReference>
<dbReference type="RefSeq" id="XP_005779462.1">
    <property type="nucleotide sequence ID" value="XM_005779405.1"/>
</dbReference>
<accession>A0A0D3JU48</accession>
<name>A0A0D3JU48_EMIH1</name>
<proteinExistence type="predicted"/>
<keyword evidence="2" id="KW-1185">Reference proteome</keyword>
<dbReference type="AlphaFoldDB" id="A0A0D3JU48"/>
<dbReference type="PaxDb" id="2903-EOD27033"/>
<protein>
    <recommendedName>
        <fullName evidence="3">Selenoprotein F/M domain-containing protein</fullName>
    </recommendedName>
</protein>
<dbReference type="HOGENOM" id="CLU_2296993_0_0_1"/>
<sequence length="101" mass="10789">MLSPLRAAAARAVGHGGFQEAEAATRFVKAVFPDAQVDAVQIRKRPIRVTISSGGRELVRVDQRDLFGKYGWPAEKPITEALLKFKADETAGPTAAAVAAE</sequence>
<dbReference type="EnsemblProtists" id="EOD27033">
    <property type="protein sequence ID" value="EOD27033"/>
    <property type="gene ID" value="EMIHUDRAFT_236117"/>
</dbReference>
<reference evidence="1" key="2">
    <citation type="submission" date="2024-10" db="UniProtKB">
        <authorList>
            <consortium name="EnsemblProtists"/>
        </authorList>
    </citation>
    <scope>IDENTIFICATION</scope>
</reference>
<reference evidence="2" key="1">
    <citation type="journal article" date="2013" name="Nature">
        <title>Pan genome of the phytoplankton Emiliania underpins its global distribution.</title>
        <authorList>
            <person name="Read B.A."/>
            <person name="Kegel J."/>
            <person name="Klute M.J."/>
            <person name="Kuo A."/>
            <person name="Lefebvre S.C."/>
            <person name="Maumus F."/>
            <person name="Mayer C."/>
            <person name="Miller J."/>
            <person name="Monier A."/>
            <person name="Salamov A."/>
            <person name="Young J."/>
            <person name="Aguilar M."/>
            <person name="Claverie J.M."/>
            <person name="Frickenhaus S."/>
            <person name="Gonzalez K."/>
            <person name="Herman E.K."/>
            <person name="Lin Y.C."/>
            <person name="Napier J."/>
            <person name="Ogata H."/>
            <person name="Sarno A.F."/>
            <person name="Shmutz J."/>
            <person name="Schroeder D."/>
            <person name="de Vargas C."/>
            <person name="Verret F."/>
            <person name="von Dassow P."/>
            <person name="Valentin K."/>
            <person name="Van de Peer Y."/>
            <person name="Wheeler G."/>
            <person name="Dacks J.B."/>
            <person name="Delwiche C.F."/>
            <person name="Dyhrman S.T."/>
            <person name="Glockner G."/>
            <person name="John U."/>
            <person name="Richards T."/>
            <person name="Worden A.Z."/>
            <person name="Zhang X."/>
            <person name="Grigoriev I.V."/>
            <person name="Allen A.E."/>
            <person name="Bidle K."/>
            <person name="Borodovsky M."/>
            <person name="Bowler C."/>
            <person name="Brownlee C."/>
            <person name="Cock J.M."/>
            <person name="Elias M."/>
            <person name="Gladyshev V.N."/>
            <person name="Groth M."/>
            <person name="Guda C."/>
            <person name="Hadaegh A."/>
            <person name="Iglesias-Rodriguez M.D."/>
            <person name="Jenkins J."/>
            <person name="Jones B.M."/>
            <person name="Lawson T."/>
            <person name="Leese F."/>
            <person name="Lindquist E."/>
            <person name="Lobanov A."/>
            <person name="Lomsadze A."/>
            <person name="Malik S.B."/>
            <person name="Marsh M.E."/>
            <person name="Mackinder L."/>
            <person name="Mock T."/>
            <person name="Mueller-Roeber B."/>
            <person name="Pagarete A."/>
            <person name="Parker M."/>
            <person name="Probert I."/>
            <person name="Quesneville H."/>
            <person name="Raines C."/>
            <person name="Rensing S.A."/>
            <person name="Riano-Pachon D.M."/>
            <person name="Richier S."/>
            <person name="Rokitta S."/>
            <person name="Shiraiwa Y."/>
            <person name="Soanes D.M."/>
            <person name="van der Giezen M."/>
            <person name="Wahlund T.M."/>
            <person name="Williams B."/>
            <person name="Wilson W."/>
            <person name="Wolfe G."/>
            <person name="Wurch L.L."/>
        </authorList>
    </citation>
    <scope>NUCLEOTIDE SEQUENCE</scope>
</reference>
<dbReference type="GeneID" id="17272578"/>
<organism evidence="1 2">
    <name type="scientific">Emiliania huxleyi (strain CCMP1516)</name>
    <dbReference type="NCBI Taxonomy" id="280463"/>
    <lineage>
        <taxon>Eukaryota</taxon>
        <taxon>Haptista</taxon>
        <taxon>Haptophyta</taxon>
        <taxon>Prymnesiophyceae</taxon>
        <taxon>Isochrysidales</taxon>
        <taxon>Noelaerhabdaceae</taxon>
        <taxon>Emiliania</taxon>
    </lineage>
</organism>
<evidence type="ECO:0008006" key="3">
    <source>
        <dbReference type="Google" id="ProtNLM"/>
    </source>
</evidence>
<evidence type="ECO:0000313" key="2">
    <source>
        <dbReference type="Proteomes" id="UP000013827"/>
    </source>
</evidence>